<reference evidence="11" key="1">
    <citation type="submission" date="2023-06" db="EMBL/GenBank/DDBJ databases">
        <title>Genome-scale phylogeny and comparative genomics of the fungal order Sordariales.</title>
        <authorList>
            <consortium name="Lawrence Berkeley National Laboratory"/>
            <person name="Hensen N."/>
            <person name="Bonometti L."/>
            <person name="Westerberg I."/>
            <person name="Brannstrom I.O."/>
            <person name="Guillou S."/>
            <person name="Cros-Aarteil S."/>
            <person name="Calhoun S."/>
            <person name="Haridas S."/>
            <person name="Kuo A."/>
            <person name="Mondo S."/>
            <person name="Pangilinan J."/>
            <person name="Riley R."/>
            <person name="Labutti K."/>
            <person name="Andreopoulos B."/>
            <person name="Lipzen A."/>
            <person name="Chen C."/>
            <person name="Yanf M."/>
            <person name="Daum C."/>
            <person name="Ng V."/>
            <person name="Clum A."/>
            <person name="Steindorff A."/>
            <person name="Ohm R."/>
            <person name="Martin F."/>
            <person name="Silar P."/>
            <person name="Natvig D."/>
            <person name="Lalanne C."/>
            <person name="Gautier V."/>
            <person name="Ament-Velasquez S.L."/>
            <person name="Kruys A."/>
            <person name="Hutchinson M.I."/>
            <person name="Powell A.J."/>
            <person name="Barry K."/>
            <person name="Miller A.N."/>
            <person name="Grigoriev I.V."/>
            <person name="Debuchy R."/>
            <person name="Gladieux P."/>
            <person name="Thoren M.H."/>
            <person name="Johannesson H."/>
        </authorList>
    </citation>
    <scope>NUCLEOTIDE SEQUENCE</scope>
    <source>
        <strain evidence="11">SMH2532-1</strain>
    </source>
</reference>
<dbReference type="GO" id="GO:0098505">
    <property type="term" value="F:G-rich strand telomeric DNA binding"/>
    <property type="evidence" value="ECO:0007669"/>
    <property type="project" value="TreeGrafter"/>
</dbReference>
<feature type="region of interest" description="Disordered" evidence="9">
    <location>
        <begin position="360"/>
        <end position="426"/>
    </location>
</feature>
<evidence type="ECO:0000256" key="2">
    <source>
        <dbReference type="ARBA" id="ARBA00004574"/>
    </source>
</evidence>
<accession>A0AA40CHH4</accession>
<comment type="subcellular location">
    <subcellularLocation>
        <location evidence="2">Chromosome</location>
        <location evidence="2">Telomere</location>
    </subcellularLocation>
    <subcellularLocation>
        <location evidence="1">Nucleus</location>
    </subcellularLocation>
</comment>
<evidence type="ECO:0000256" key="5">
    <source>
        <dbReference type="ARBA" id="ARBA00022454"/>
    </source>
</evidence>
<feature type="compositionally biased region" description="Acidic residues" evidence="9">
    <location>
        <begin position="414"/>
        <end position="423"/>
    </location>
</feature>
<sequence>MAPPSLPPGFVELSDIDGDKVQAGKLCNVIGLVQDCRLPIATSGADWKCTLQLFDCSSEGAANGKELTIFRPQAEIPQFGLSDVVVLRSVRVQYRNNYHSLITHRSTIINVYTSSKIPKPPNSAKVALVPGTNKKDVLPPNDEVHHYVSYVFHEADKYNIPNEAEFQQKAAASLNVKATKFSLLKDVSDGRFCDIIARVARQPFDGIDKMTLYVSDYTENPGFFHYTADCAKDLASKATNDPYGYTKPTQDDSSKKNEWVGPWGKRAIQVTCFEPHASFVRSDVNAGDWVQIRNLRVKFGENGQHLEGALDREERGGFSGRVNINVLDTTDRETADPRLIEAVRRLLDYEKEKKQQLKQIRDAAAAGTKRKQSLAVEEEAQKSEKTKAQRKRERRQRKLQGEQQAQHGQTETPEAVEEEEEQAVPEGLNQSIICESHNHVPVSTIASILKPSYRDSEEPGQRLTLPFVCAKYRACVRVVDFHPSYLENFTCSRKQRAYEGFVSDSEDSDSQDGDTSDESMVEDDSKRIWEWRFALQLEDARKPGQRVWVLVDNSNGQCLTGLHASDLHSDRRTLERLRERMFLLWGNLEEKKSEARRPQKNRPVARKQGIPQLDKPQLDSSDREDNGTSGAVELQVSNQPFICCIQQYGVCDTRAASPVGGEPPKQEWTRVFALFQTMIKFSC</sequence>
<keyword evidence="5" id="KW-0158">Chromosome</keyword>
<dbReference type="SUPFAM" id="SSF50249">
    <property type="entry name" value="Nucleic acid-binding proteins"/>
    <property type="match status" value="2"/>
</dbReference>
<evidence type="ECO:0000256" key="4">
    <source>
        <dbReference type="ARBA" id="ARBA00015253"/>
    </source>
</evidence>
<dbReference type="InterPro" id="IPR011564">
    <property type="entry name" value="Telomer_end-bd_POT1/Cdc13"/>
</dbReference>
<evidence type="ECO:0000256" key="6">
    <source>
        <dbReference type="ARBA" id="ARBA00022895"/>
    </source>
</evidence>
<evidence type="ECO:0000256" key="3">
    <source>
        <dbReference type="ARBA" id="ARBA00008442"/>
    </source>
</evidence>
<dbReference type="InterPro" id="IPR028389">
    <property type="entry name" value="POT1"/>
</dbReference>
<dbReference type="EMBL" id="JAULSV010000007">
    <property type="protein sequence ID" value="KAK0639021.1"/>
    <property type="molecule type" value="Genomic_DNA"/>
</dbReference>
<feature type="compositionally biased region" description="Acidic residues" evidence="9">
    <location>
        <begin position="504"/>
        <end position="521"/>
    </location>
</feature>
<keyword evidence="12" id="KW-1185">Reference proteome</keyword>
<dbReference type="PANTHER" id="PTHR14513">
    <property type="entry name" value="PROTECTION OF TELOMERES 1"/>
    <property type="match status" value="1"/>
</dbReference>
<evidence type="ECO:0000313" key="12">
    <source>
        <dbReference type="Proteomes" id="UP001174936"/>
    </source>
</evidence>
<evidence type="ECO:0000256" key="7">
    <source>
        <dbReference type="ARBA" id="ARBA00023125"/>
    </source>
</evidence>
<keyword evidence="6" id="KW-0779">Telomere</keyword>
<evidence type="ECO:0000259" key="10">
    <source>
        <dbReference type="SMART" id="SM00976"/>
    </source>
</evidence>
<dbReference type="Pfam" id="PF16686">
    <property type="entry name" value="POT1PC"/>
    <property type="match status" value="1"/>
</dbReference>
<dbReference type="SMART" id="SM00976">
    <property type="entry name" value="Telo_bind"/>
    <property type="match status" value="1"/>
</dbReference>
<dbReference type="Pfam" id="PF02765">
    <property type="entry name" value="POT1"/>
    <property type="match status" value="1"/>
</dbReference>
<gene>
    <name evidence="11" type="ORF">B0T16DRAFT_235735</name>
</gene>
<protein>
    <recommendedName>
        <fullName evidence="4">Protection of telomeres protein 1</fullName>
    </recommendedName>
</protein>
<organism evidence="11 12">
    <name type="scientific">Cercophora newfieldiana</name>
    <dbReference type="NCBI Taxonomy" id="92897"/>
    <lineage>
        <taxon>Eukaryota</taxon>
        <taxon>Fungi</taxon>
        <taxon>Dikarya</taxon>
        <taxon>Ascomycota</taxon>
        <taxon>Pezizomycotina</taxon>
        <taxon>Sordariomycetes</taxon>
        <taxon>Sordariomycetidae</taxon>
        <taxon>Sordariales</taxon>
        <taxon>Lasiosphaeriaceae</taxon>
        <taxon>Cercophora</taxon>
    </lineage>
</organism>
<comment type="caution">
    <text evidence="11">The sequence shown here is derived from an EMBL/GenBank/DDBJ whole genome shotgun (WGS) entry which is preliminary data.</text>
</comment>
<evidence type="ECO:0000313" key="11">
    <source>
        <dbReference type="EMBL" id="KAK0639021.1"/>
    </source>
</evidence>
<dbReference type="Proteomes" id="UP001174936">
    <property type="component" value="Unassembled WGS sequence"/>
</dbReference>
<keyword evidence="8" id="KW-0539">Nucleus</keyword>
<keyword evidence="7" id="KW-0238">DNA-binding</keyword>
<feature type="region of interest" description="Disordered" evidence="9">
    <location>
        <begin position="593"/>
        <end position="628"/>
    </location>
</feature>
<dbReference type="FunFam" id="2.40.50.140:FF:000303">
    <property type="entry name" value="Protection of telomeres protein 1"/>
    <property type="match status" value="1"/>
</dbReference>
<dbReference type="GO" id="GO:0016233">
    <property type="term" value="P:telomere capping"/>
    <property type="evidence" value="ECO:0007669"/>
    <property type="project" value="TreeGrafter"/>
</dbReference>
<evidence type="ECO:0000256" key="8">
    <source>
        <dbReference type="ARBA" id="ARBA00023242"/>
    </source>
</evidence>
<dbReference type="InterPro" id="IPR032042">
    <property type="entry name" value="POT1PC"/>
</dbReference>
<dbReference type="GO" id="GO:0000783">
    <property type="term" value="C:nuclear telomere cap complex"/>
    <property type="evidence" value="ECO:0007669"/>
    <property type="project" value="TreeGrafter"/>
</dbReference>
<dbReference type="PANTHER" id="PTHR14513:SF0">
    <property type="entry name" value="PROTECTION OF TELOMERES PROTEIN 1"/>
    <property type="match status" value="1"/>
</dbReference>
<comment type="similarity">
    <text evidence="3">Belongs to the telombin family.</text>
</comment>
<proteinExistence type="inferred from homology"/>
<feature type="compositionally biased region" description="Basic residues" evidence="9">
    <location>
        <begin position="388"/>
        <end position="398"/>
    </location>
</feature>
<evidence type="ECO:0000256" key="9">
    <source>
        <dbReference type="SAM" id="MobiDB-lite"/>
    </source>
</evidence>
<evidence type="ECO:0000256" key="1">
    <source>
        <dbReference type="ARBA" id="ARBA00004123"/>
    </source>
</evidence>
<feature type="region of interest" description="Disordered" evidence="9">
    <location>
        <begin position="501"/>
        <end position="521"/>
    </location>
</feature>
<dbReference type="AlphaFoldDB" id="A0AA40CHH4"/>
<dbReference type="InterPro" id="IPR012340">
    <property type="entry name" value="NA-bd_OB-fold"/>
</dbReference>
<name>A0AA40CHH4_9PEZI</name>
<feature type="compositionally biased region" description="Basic and acidic residues" evidence="9">
    <location>
        <begin position="616"/>
        <end position="626"/>
    </location>
</feature>
<feature type="domain" description="Telomeric single stranded DNA binding POT1/Cdc13" evidence="10">
    <location>
        <begin position="13"/>
        <end position="156"/>
    </location>
</feature>
<dbReference type="GO" id="GO:0010521">
    <property type="term" value="F:telomerase inhibitor activity"/>
    <property type="evidence" value="ECO:0007669"/>
    <property type="project" value="TreeGrafter"/>
</dbReference>
<dbReference type="GO" id="GO:0032210">
    <property type="term" value="P:regulation of telomere maintenance via telomerase"/>
    <property type="evidence" value="ECO:0007669"/>
    <property type="project" value="TreeGrafter"/>
</dbReference>
<feature type="compositionally biased region" description="Low complexity" evidence="9">
    <location>
        <begin position="401"/>
        <end position="413"/>
    </location>
</feature>
<dbReference type="Gene3D" id="2.40.50.140">
    <property type="entry name" value="Nucleic acid-binding proteins"/>
    <property type="match status" value="2"/>
</dbReference>